<dbReference type="SUPFAM" id="SSF47384">
    <property type="entry name" value="Homodimeric domain of signal transducing histidine kinase"/>
    <property type="match status" value="1"/>
</dbReference>
<keyword evidence="8" id="KW-0902">Two-component regulatory system</keyword>
<name>A0A1H4J6P5_9BACT</name>
<dbReference type="Pfam" id="PF00512">
    <property type="entry name" value="HisKA"/>
    <property type="match status" value="1"/>
</dbReference>
<dbReference type="SUPFAM" id="SSF55874">
    <property type="entry name" value="ATPase domain of HSP90 chaperone/DNA topoisomerase II/histidine kinase"/>
    <property type="match status" value="1"/>
</dbReference>
<evidence type="ECO:0000256" key="2">
    <source>
        <dbReference type="ARBA" id="ARBA00012438"/>
    </source>
</evidence>
<dbReference type="InterPro" id="IPR036097">
    <property type="entry name" value="HisK_dim/P_sf"/>
</dbReference>
<dbReference type="Pfam" id="PF02518">
    <property type="entry name" value="HATPase_c"/>
    <property type="match status" value="1"/>
</dbReference>
<dbReference type="SMART" id="SM00387">
    <property type="entry name" value="HATPase_c"/>
    <property type="match status" value="1"/>
</dbReference>
<dbReference type="SMART" id="SM00388">
    <property type="entry name" value="HisKA"/>
    <property type="match status" value="1"/>
</dbReference>
<dbReference type="InterPro" id="IPR005467">
    <property type="entry name" value="His_kinase_dom"/>
</dbReference>
<evidence type="ECO:0000256" key="3">
    <source>
        <dbReference type="ARBA" id="ARBA00022553"/>
    </source>
</evidence>
<dbReference type="PANTHER" id="PTHR43065">
    <property type="entry name" value="SENSOR HISTIDINE KINASE"/>
    <property type="match status" value="1"/>
</dbReference>
<reference evidence="12 13" key="1">
    <citation type="submission" date="2016-10" db="EMBL/GenBank/DDBJ databases">
        <authorList>
            <person name="de Groot N.N."/>
        </authorList>
    </citation>
    <scope>NUCLEOTIDE SEQUENCE [LARGE SCALE GENOMIC DNA]</scope>
    <source>
        <strain evidence="12 13">AB35.6</strain>
    </source>
</reference>
<evidence type="ECO:0000256" key="6">
    <source>
        <dbReference type="ARBA" id="ARBA00022777"/>
    </source>
</evidence>
<dbReference type="InterPro" id="IPR003661">
    <property type="entry name" value="HisK_dim/P_dom"/>
</dbReference>
<dbReference type="EMBL" id="FNSD01000001">
    <property type="protein sequence ID" value="SEB42009.1"/>
    <property type="molecule type" value="Genomic_DNA"/>
</dbReference>
<dbReference type="Proteomes" id="UP000182409">
    <property type="component" value="Unassembled WGS sequence"/>
</dbReference>
<keyword evidence="6 12" id="KW-0418">Kinase</keyword>
<gene>
    <name evidence="12" type="ORF">SAMN05443244_0409</name>
</gene>
<keyword evidence="5" id="KW-0547">Nucleotide-binding</keyword>
<keyword evidence="7" id="KW-0067">ATP-binding</keyword>
<feature type="coiled-coil region" evidence="9">
    <location>
        <begin position="110"/>
        <end position="144"/>
    </location>
</feature>
<proteinExistence type="predicted"/>
<evidence type="ECO:0000256" key="7">
    <source>
        <dbReference type="ARBA" id="ARBA00022840"/>
    </source>
</evidence>
<keyword evidence="10" id="KW-0472">Membrane</keyword>
<evidence type="ECO:0000256" key="9">
    <source>
        <dbReference type="SAM" id="Coils"/>
    </source>
</evidence>
<evidence type="ECO:0000256" key="5">
    <source>
        <dbReference type="ARBA" id="ARBA00022741"/>
    </source>
</evidence>
<evidence type="ECO:0000256" key="1">
    <source>
        <dbReference type="ARBA" id="ARBA00000085"/>
    </source>
</evidence>
<dbReference type="InterPro" id="IPR004358">
    <property type="entry name" value="Sig_transdc_His_kin-like_C"/>
</dbReference>
<accession>A0A1H4J6P5</accession>
<protein>
    <recommendedName>
        <fullName evidence="2">histidine kinase</fullName>
        <ecNumber evidence="2">2.7.13.3</ecNumber>
    </recommendedName>
</protein>
<feature type="transmembrane region" description="Helical" evidence="10">
    <location>
        <begin position="93"/>
        <end position="110"/>
    </location>
</feature>
<evidence type="ECO:0000259" key="11">
    <source>
        <dbReference type="PROSITE" id="PS50109"/>
    </source>
</evidence>
<keyword evidence="4" id="KW-0808">Transferase</keyword>
<dbReference type="PRINTS" id="PR00344">
    <property type="entry name" value="BCTRLSENSOR"/>
</dbReference>
<sequence>MESVQSRIRSPEWKAAVIAFLIVALAVTTWIIPPHAVVLHNILHHLNILPFMLAGMIFGWKGALRAIVFAVALQSPIIYRHWYRAPVDAQDQVVELSTFGIAGMIAGLVADRERMQRARVEATKRELERVYSELRENIQQMKKTERLTAAGELAASLAHEIRNPLASISGAAGVVARGHAPAASQQECLEILMKESQRLNKLLTNFLDFARPRLPRFQPTDPAAVLQSVTTLAQHSGVERGVDVVLHTKTLHGEVECDAEQVKQVLLNLVLNAIQATTAPGTVNIRAAMDTQSLSVEVEDEGCGVEPENMDRLFDPFFTTKENGSGLGLAVSANIVAQHGGTLFCRMNEAHRRGMTFRVDLPLHPPSVSELAKAKDKAVLD</sequence>
<dbReference type="CDD" id="cd00082">
    <property type="entry name" value="HisKA"/>
    <property type="match status" value="1"/>
</dbReference>
<comment type="catalytic activity">
    <reaction evidence="1">
        <text>ATP + protein L-histidine = ADP + protein N-phospho-L-histidine.</text>
        <dbReference type="EC" id="2.7.13.3"/>
    </reaction>
</comment>
<keyword evidence="9" id="KW-0175">Coiled coil</keyword>
<dbReference type="PANTHER" id="PTHR43065:SF10">
    <property type="entry name" value="PEROXIDE STRESS-ACTIVATED HISTIDINE KINASE MAK3"/>
    <property type="match status" value="1"/>
</dbReference>
<keyword evidence="10" id="KW-0812">Transmembrane</keyword>
<evidence type="ECO:0000256" key="10">
    <source>
        <dbReference type="SAM" id="Phobius"/>
    </source>
</evidence>
<evidence type="ECO:0000256" key="8">
    <source>
        <dbReference type="ARBA" id="ARBA00023012"/>
    </source>
</evidence>
<dbReference type="PROSITE" id="PS50109">
    <property type="entry name" value="HIS_KIN"/>
    <property type="match status" value="1"/>
</dbReference>
<evidence type="ECO:0000313" key="12">
    <source>
        <dbReference type="EMBL" id="SEB42009.1"/>
    </source>
</evidence>
<keyword evidence="3" id="KW-0597">Phosphoprotein</keyword>
<dbReference type="GO" id="GO:0000155">
    <property type="term" value="F:phosphorelay sensor kinase activity"/>
    <property type="evidence" value="ECO:0007669"/>
    <property type="project" value="InterPro"/>
</dbReference>
<evidence type="ECO:0000256" key="4">
    <source>
        <dbReference type="ARBA" id="ARBA00022679"/>
    </source>
</evidence>
<dbReference type="GO" id="GO:0005524">
    <property type="term" value="F:ATP binding"/>
    <property type="evidence" value="ECO:0007669"/>
    <property type="project" value="UniProtKB-KW"/>
</dbReference>
<dbReference type="Gene3D" id="3.30.565.10">
    <property type="entry name" value="Histidine kinase-like ATPase, C-terminal domain"/>
    <property type="match status" value="1"/>
</dbReference>
<dbReference type="Gene3D" id="1.10.287.130">
    <property type="match status" value="1"/>
</dbReference>
<dbReference type="AlphaFoldDB" id="A0A1H4J6P5"/>
<organism evidence="12 13">
    <name type="scientific">Terriglobus roseus</name>
    <dbReference type="NCBI Taxonomy" id="392734"/>
    <lineage>
        <taxon>Bacteria</taxon>
        <taxon>Pseudomonadati</taxon>
        <taxon>Acidobacteriota</taxon>
        <taxon>Terriglobia</taxon>
        <taxon>Terriglobales</taxon>
        <taxon>Acidobacteriaceae</taxon>
        <taxon>Terriglobus</taxon>
    </lineage>
</organism>
<dbReference type="EC" id="2.7.13.3" evidence="2"/>
<dbReference type="InterPro" id="IPR003594">
    <property type="entry name" value="HATPase_dom"/>
</dbReference>
<feature type="transmembrane region" description="Helical" evidence="10">
    <location>
        <begin position="52"/>
        <end position="73"/>
    </location>
</feature>
<dbReference type="InterPro" id="IPR036890">
    <property type="entry name" value="HATPase_C_sf"/>
</dbReference>
<evidence type="ECO:0000313" key="13">
    <source>
        <dbReference type="Proteomes" id="UP000182409"/>
    </source>
</evidence>
<feature type="domain" description="Histidine kinase" evidence="11">
    <location>
        <begin position="156"/>
        <end position="365"/>
    </location>
</feature>
<keyword evidence="10" id="KW-1133">Transmembrane helix</keyword>
<feature type="transmembrane region" description="Helical" evidence="10">
    <location>
        <begin position="12"/>
        <end position="32"/>
    </location>
</feature>